<sequence>MFDQLSDQLKRALADINYRSPTKVQEITIPVFITGRSVIVQAKTGSGKTASYLIPVLERGVDTLILTPTRELAEQVAYEAKRLGKYKRTSLGVIIGGVGYERQEREADSDIIVGTPGRILDLWGKGTLDLSRFRLGIVDEVDRMLDMGFIEDVRMILSKTNAQSFGFFSATVPPEVRELAEEFAPDAEFLKVDEYKPVEIDHEFYPVRDNWNEKITKLFSNVQGKAIVFTNTKVRAEALYDRVADKFNTSILHGDMSQGARRRNLMNFRRGNSDLLIATDLAARGIDVIDVDQVINFDLPRDVETYIHRVGRAGRMGRKGRAISYYTRREEELVSKIRGIIRSTVITQ</sequence>
<dbReference type="PROSITE" id="PS51194">
    <property type="entry name" value="HELICASE_CTER"/>
    <property type="match status" value="1"/>
</dbReference>
<dbReference type="InterPro" id="IPR027417">
    <property type="entry name" value="P-loop_NTPase"/>
</dbReference>
<dbReference type="KEGG" id="mhk:DFR87_11245"/>
<dbReference type="OrthoDB" id="4631at2157"/>
<dbReference type="PANTHER" id="PTHR47959:SF1">
    <property type="entry name" value="ATP-DEPENDENT RNA HELICASE DBPA"/>
    <property type="match status" value="1"/>
</dbReference>
<dbReference type="Pfam" id="PF00271">
    <property type="entry name" value="Helicase_C"/>
    <property type="match status" value="1"/>
</dbReference>
<keyword evidence="2" id="KW-0378">Hydrolase</keyword>
<reference evidence="8" key="3">
    <citation type="submission" date="2020-03" db="EMBL/GenBank/DDBJ databases">
        <title>Sequencing and Assembly of Multiple Reported Metal-Biooxidizing Members of the Extremely Thermoacidophilic Archaeal Family Sulfolobaceae.</title>
        <authorList>
            <person name="Counts J.A."/>
            <person name="Kelly R.M."/>
        </authorList>
    </citation>
    <scope>NUCLEOTIDE SEQUENCE [LARGE SCALE GENOMIC DNA]</scope>
    <source>
        <strain evidence="8">HO1-1</strain>
    </source>
</reference>
<dbReference type="GeneID" id="36835925"/>
<dbReference type="InterPro" id="IPR044742">
    <property type="entry name" value="DEAD/DEAH_RhlB"/>
</dbReference>
<dbReference type="GO" id="GO:0005524">
    <property type="term" value="F:ATP binding"/>
    <property type="evidence" value="ECO:0007669"/>
    <property type="project" value="UniProtKB-KW"/>
</dbReference>
<evidence type="ECO:0000313" key="7">
    <source>
        <dbReference type="EMBL" id="AWS00167.1"/>
    </source>
</evidence>
<dbReference type="InterPro" id="IPR050079">
    <property type="entry name" value="DEAD_box_RNA_helicase"/>
</dbReference>
<dbReference type="Gene3D" id="3.40.50.300">
    <property type="entry name" value="P-loop containing nucleotide triphosphate hydrolases"/>
    <property type="match status" value="2"/>
</dbReference>
<accession>A0A2U9IVU5</accession>
<dbReference type="SMART" id="SM00487">
    <property type="entry name" value="DEXDc"/>
    <property type="match status" value="1"/>
</dbReference>
<dbReference type="PANTHER" id="PTHR47959">
    <property type="entry name" value="ATP-DEPENDENT RNA HELICASE RHLE-RELATED"/>
    <property type="match status" value="1"/>
</dbReference>
<evidence type="ECO:0000259" key="5">
    <source>
        <dbReference type="PROSITE" id="PS51192"/>
    </source>
</evidence>
<dbReference type="AlphaFoldDB" id="A0A2U9IVU5"/>
<organism evidence="7 8">
    <name type="scientific">Metallosphaera hakonensis JCM 8857 = DSM 7519</name>
    <dbReference type="NCBI Taxonomy" id="1293036"/>
    <lineage>
        <taxon>Archaea</taxon>
        <taxon>Thermoproteota</taxon>
        <taxon>Thermoprotei</taxon>
        <taxon>Sulfolobales</taxon>
        <taxon>Sulfolobaceae</taxon>
        <taxon>Metallosphaera</taxon>
    </lineage>
</organism>
<evidence type="ECO:0000256" key="1">
    <source>
        <dbReference type="ARBA" id="ARBA00022741"/>
    </source>
</evidence>
<dbReference type="InterPro" id="IPR001650">
    <property type="entry name" value="Helicase_C-like"/>
</dbReference>
<evidence type="ECO:0000256" key="2">
    <source>
        <dbReference type="ARBA" id="ARBA00022801"/>
    </source>
</evidence>
<reference evidence="7 8" key="1">
    <citation type="submission" date="2018-05" db="EMBL/GenBank/DDBJ databases">
        <title>Complete Genome Sequences of Extremely Thermoacidophilic, Metal-Mobilizing Type-Strain Members of the Archaeal Family Sulfolobaceae: Acidianus brierleyi DSM-1651T, Acidianus sulfidivorans DSM-18786T, Metallosphaera hakonensis DSM-7519T, and Metallosphaera prunae DSM-10039T.</title>
        <authorList>
            <person name="Counts J.A."/>
            <person name="Kelly R.M."/>
        </authorList>
    </citation>
    <scope>NUCLEOTIDE SEQUENCE [LARGE SCALE GENOMIC DNA]</scope>
    <source>
        <strain evidence="7 8">HO1-1</strain>
    </source>
</reference>
<dbReference type="STRING" id="1293036.GCA_001315825_01296"/>
<dbReference type="CDD" id="cd00268">
    <property type="entry name" value="DEADc"/>
    <property type="match status" value="1"/>
</dbReference>
<proteinExistence type="predicted"/>
<evidence type="ECO:0000256" key="3">
    <source>
        <dbReference type="ARBA" id="ARBA00022806"/>
    </source>
</evidence>
<dbReference type="GO" id="GO:0005829">
    <property type="term" value="C:cytosol"/>
    <property type="evidence" value="ECO:0007669"/>
    <property type="project" value="TreeGrafter"/>
</dbReference>
<dbReference type="RefSeq" id="WP_054836536.1">
    <property type="nucleotide sequence ID" value="NZ_BBBA01000006.1"/>
</dbReference>
<keyword evidence="8" id="KW-1185">Reference proteome</keyword>
<keyword evidence="1" id="KW-0547">Nucleotide-binding</keyword>
<dbReference type="PROSITE" id="PS51192">
    <property type="entry name" value="HELICASE_ATP_BIND_1"/>
    <property type="match status" value="1"/>
</dbReference>
<dbReference type="Pfam" id="PF00270">
    <property type="entry name" value="DEAD"/>
    <property type="match status" value="1"/>
</dbReference>
<dbReference type="GO" id="GO:0140097">
    <property type="term" value="F:catalytic activity, acting on DNA"/>
    <property type="evidence" value="ECO:0007669"/>
    <property type="project" value="UniProtKB-ARBA"/>
</dbReference>
<evidence type="ECO:0000256" key="4">
    <source>
        <dbReference type="ARBA" id="ARBA00022840"/>
    </source>
</evidence>
<gene>
    <name evidence="7" type="ORF">DFR87_11245</name>
</gene>
<dbReference type="GO" id="GO:0003676">
    <property type="term" value="F:nucleic acid binding"/>
    <property type="evidence" value="ECO:0007669"/>
    <property type="project" value="InterPro"/>
</dbReference>
<feature type="domain" description="Helicase ATP-binding" evidence="5">
    <location>
        <begin position="29"/>
        <end position="190"/>
    </location>
</feature>
<dbReference type="InterPro" id="IPR011545">
    <property type="entry name" value="DEAD/DEAH_box_helicase_dom"/>
</dbReference>
<evidence type="ECO:0000313" key="8">
    <source>
        <dbReference type="Proteomes" id="UP000247586"/>
    </source>
</evidence>
<feature type="domain" description="Helicase C-terminal" evidence="6">
    <location>
        <begin position="214"/>
        <end position="348"/>
    </location>
</feature>
<dbReference type="Proteomes" id="UP000247586">
    <property type="component" value="Chromosome"/>
</dbReference>
<dbReference type="GO" id="GO:0016787">
    <property type="term" value="F:hydrolase activity"/>
    <property type="evidence" value="ECO:0007669"/>
    <property type="project" value="UniProtKB-KW"/>
</dbReference>
<dbReference type="InterPro" id="IPR014001">
    <property type="entry name" value="Helicase_ATP-bd"/>
</dbReference>
<dbReference type="SMART" id="SM00490">
    <property type="entry name" value="HELICc"/>
    <property type="match status" value="1"/>
</dbReference>
<keyword evidence="3 7" id="KW-0347">Helicase</keyword>
<evidence type="ECO:0000259" key="6">
    <source>
        <dbReference type="PROSITE" id="PS51194"/>
    </source>
</evidence>
<dbReference type="EMBL" id="CP029287">
    <property type="protein sequence ID" value="AWS00167.1"/>
    <property type="molecule type" value="Genomic_DNA"/>
</dbReference>
<protein>
    <submittedName>
        <fullName evidence="7">ATP-dependent helicase</fullName>
    </submittedName>
</protein>
<name>A0A2U9IVU5_9CREN</name>
<dbReference type="GO" id="GO:0003724">
    <property type="term" value="F:RNA helicase activity"/>
    <property type="evidence" value="ECO:0007669"/>
    <property type="project" value="TreeGrafter"/>
</dbReference>
<dbReference type="CDD" id="cd18787">
    <property type="entry name" value="SF2_C_DEAD"/>
    <property type="match status" value="1"/>
</dbReference>
<reference evidence="8" key="2">
    <citation type="submission" date="2020-03" db="EMBL/GenBank/DDBJ databases">
        <title>Complete Genome Sequences of Extremely Thermoacidophilic, Metal-Mobilizing Type-Strain Members of the Archaeal Family Sulfolobaceae: Acidianus brierleyi DSM-1651T, Acidianus sulfidivorans DSM-18786T, Metallosphaera hakonensis DSM-7519T, and Metallosphaera prunae DSM-10039T.</title>
        <authorList>
            <person name="Counts J.A."/>
            <person name="Kelly R.M."/>
        </authorList>
    </citation>
    <scope>NUCLEOTIDE SEQUENCE [LARGE SCALE GENOMIC DNA]</scope>
    <source>
        <strain evidence="8">HO1-1</strain>
    </source>
</reference>
<dbReference type="SUPFAM" id="SSF52540">
    <property type="entry name" value="P-loop containing nucleoside triphosphate hydrolases"/>
    <property type="match status" value="1"/>
</dbReference>
<keyword evidence="4" id="KW-0067">ATP-binding</keyword>